<organism evidence="2 3">
    <name type="scientific">Roseateles aquatilis</name>
    <dbReference type="NCBI Taxonomy" id="431061"/>
    <lineage>
        <taxon>Bacteria</taxon>
        <taxon>Pseudomonadati</taxon>
        <taxon>Pseudomonadota</taxon>
        <taxon>Betaproteobacteria</taxon>
        <taxon>Burkholderiales</taxon>
        <taxon>Sphaerotilaceae</taxon>
        <taxon>Roseateles</taxon>
    </lineage>
</organism>
<dbReference type="OrthoDB" id="1445766at2"/>
<comment type="caution">
    <text evidence="2">The sequence shown here is derived from an EMBL/GenBank/DDBJ whole genome shotgun (WGS) entry which is preliminary data.</text>
</comment>
<dbReference type="Proteomes" id="UP000197468">
    <property type="component" value="Unassembled WGS sequence"/>
</dbReference>
<dbReference type="EMBL" id="NIOF01000008">
    <property type="protein sequence ID" value="OWQ87735.1"/>
    <property type="molecule type" value="Genomic_DNA"/>
</dbReference>
<dbReference type="Gene3D" id="3.40.250.10">
    <property type="entry name" value="Rhodanese-like domain"/>
    <property type="match status" value="1"/>
</dbReference>
<dbReference type="PANTHER" id="PTHR43031">
    <property type="entry name" value="FAD-DEPENDENT OXIDOREDUCTASE"/>
    <property type="match status" value="1"/>
</dbReference>
<dbReference type="InterPro" id="IPR050229">
    <property type="entry name" value="GlpE_sulfurtransferase"/>
</dbReference>
<dbReference type="GO" id="GO:0016740">
    <property type="term" value="F:transferase activity"/>
    <property type="evidence" value="ECO:0007669"/>
    <property type="project" value="UniProtKB-KW"/>
</dbReference>
<keyword evidence="3" id="KW-1185">Reference proteome</keyword>
<dbReference type="CDD" id="cd00158">
    <property type="entry name" value="RHOD"/>
    <property type="match status" value="1"/>
</dbReference>
<reference evidence="2 3" key="1">
    <citation type="journal article" date="2008" name="Int. J. Syst. Evol. Microbiol.">
        <title>Description of Roseateles aquatilis sp. nov. and Roseateles terrae sp. nov., in the class Betaproteobacteria, and emended description of the genus Roseateles.</title>
        <authorList>
            <person name="Gomila M."/>
            <person name="Bowien B."/>
            <person name="Falsen E."/>
            <person name="Moore E.R."/>
            <person name="Lalucat J."/>
        </authorList>
    </citation>
    <scope>NUCLEOTIDE SEQUENCE [LARGE SCALE GENOMIC DNA]</scope>
    <source>
        <strain evidence="2 3">CCUG 48205</strain>
    </source>
</reference>
<protein>
    <submittedName>
        <fullName evidence="2">Sulfurtransferase</fullName>
    </submittedName>
</protein>
<dbReference type="SUPFAM" id="SSF52821">
    <property type="entry name" value="Rhodanese/Cell cycle control phosphatase"/>
    <property type="match status" value="1"/>
</dbReference>
<dbReference type="PROSITE" id="PS50206">
    <property type="entry name" value="RHODANESE_3"/>
    <property type="match status" value="1"/>
</dbReference>
<evidence type="ECO:0000313" key="3">
    <source>
        <dbReference type="Proteomes" id="UP000197468"/>
    </source>
</evidence>
<feature type="domain" description="Rhodanese" evidence="1">
    <location>
        <begin position="43"/>
        <end position="136"/>
    </location>
</feature>
<dbReference type="Pfam" id="PF00581">
    <property type="entry name" value="Rhodanese"/>
    <property type="match status" value="1"/>
</dbReference>
<accession>A0A246J5C5</accession>
<dbReference type="PANTHER" id="PTHR43031:SF18">
    <property type="entry name" value="RHODANESE-RELATED SULFURTRANSFERASES"/>
    <property type="match status" value="1"/>
</dbReference>
<dbReference type="InterPro" id="IPR036873">
    <property type="entry name" value="Rhodanese-like_dom_sf"/>
</dbReference>
<dbReference type="RefSeq" id="WP_088386223.1">
    <property type="nucleotide sequence ID" value="NZ_NIOF01000008.1"/>
</dbReference>
<gene>
    <name evidence="2" type="ORF">CDN99_17745</name>
</gene>
<evidence type="ECO:0000259" key="1">
    <source>
        <dbReference type="PROSITE" id="PS50206"/>
    </source>
</evidence>
<evidence type="ECO:0000313" key="2">
    <source>
        <dbReference type="EMBL" id="OWQ87735.1"/>
    </source>
</evidence>
<dbReference type="AlphaFoldDB" id="A0A246J5C5"/>
<sequence>MKFLIENWYLVLTAVLSGGLLLWTSLRGKSGGVATAEAVRLINREKGVLIDVCEPEEFAAAHAGGARNVPLSQLTGTGAPVKQLPTNKALPVVLMCQTGARAQRAAGILQKQGYANAVAVAGGLAAWREASLPVEKSAA</sequence>
<dbReference type="SMART" id="SM00450">
    <property type="entry name" value="RHOD"/>
    <property type="match status" value="1"/>
</dbReference>
<name>A0A246J5C5_9BURK</name>
<keyword evidence="2" id="KW-0808">Transferase</keyword>
<dbReference type="InterPro" id="IPR001763">
    <property type="entry name" value="Rhodanese-like_dom"/>
</dbReference>
<proteinExistence type="predicted"/>